<dbReference type="Gene3D" id="3.10.350.10">
    <property type="entry name" value="LysM domain"/>
    <property type="match status" value="2"/>
</dbReference>
<dbReference type="InterPro" id="IPR023347">
    <property type="entry name" value="Lysozyme_dom_sf"/>
</dbReference>
<evidence type="ECO:0000256" key="4">
    <source>
        <dbReference type="ARBA" id="ARBA00022638"/>
    </source>
</evidence>
<evidence type="ECO:0000313" key="14">
    <source>
        <dbReference type="Proteomes" id="UP001063213"/>
    </source>
</evidence>
<keyword evidence="6 10" id="KW-0204">Cytolysis</keyword>
<evidence type="ECO:0000256" key="11">
    <source>
        <dbReference type="RuleBase" id="RU003788"/>
    </source>
</evidence>
<comment type="catalytic activity">
    <reaction evidence="1 10 11">
        <text>Hydrolysis of (1-&gt;4)-beta-linkages between N-acetylmuramic acid and N-acetyl-D-glucosamine residues in a peptidoglycan and between N-acetyl-D-glucosamine residues in chitodextrins.</text>
        <dbReference type="EC" id="3.2.1.17"/>
    </reaction>
</comment>
<dbReference type="GO" id="GO:0003796">
    <property type="term" value="F:lysozyme activity"/>
    <property type="evidence" value="ECO:0007669"/>
    <property type="project" value="UniProtKB-UniRule"/>
</dbReference>
<dbReference type="PROSITE" id="PS51782">
    <property type="entry name" value="LYSM"/>
    <property type="match status" value="2"/>
</dbReference>
<dbReference type="GO" id="GO:0042742">
    <property type="term" value="P:defense response to bacterium"/>
    <property type="evidence" value="ECO:0007669"/>
    <property type="project" value="UniProtKB-KW"/>
</dbReference>
<comment type="similarity">
    <text evidence="10 11">Belongs to the glycosyl hydrolase 24 family.</text>
</comment>
<feature type="domain" description="LysM" evidence="12">
    <location>
        <begin position="220"/>
        <end position="265"/>
    </location>
</feature>
<dbReference type="InterPro" id="IPR023346">
    <property type="entry name" value="Lysozyme-like_dom_sf"/>
</dbReference>
<evidence type="ECO:0000256" key="5">
    <source>
        <dbReference type="ARBA" id="ARBA00022801"/>
    </source>
</evidence>
<dbReference type="HAMAP" id="MF_04110">
    <property type="entry name" value="ENDOLYSIN_T4"/>
    <property type="match status" value="1"/>
</dbReference>
<reference evidence="13" key="1">
    <citation type="submission" date="2022-03" db="EMBL/GenBank/DDBJ databases">
        <authorList>
            <person name="Subramanyam B."/>
            <person name="Soundarya J."/>
            <person name="Selvaraj A."/>
            <person name="Tamilzhalagan S."/>
            <person name="Soliyappan S."/>
            <person name="Selvakumar V."/>
            <person name="Ranganathan U.K."/>
        </authorList>
    </citation>
    <scope>NUCLEOTIDE SEQUENCE</scope>
</reference>
<keyword evidence="4 10" id="KW-0081">Bacteriolytic enzyme</keyword>
<dbReference type="Pfam" id="PF01476">
    <property type="entry name" value="LysM"/>
    <property type="match status" value="2"/>
</dbReference>
<dbReference type="Gene3D" id="1.10.530.40">
    <property type="match status" value="1"/>
</dbReference>
<accession>A0A976N061</accession>
<evidence type="ECO:0000256" key="7">
    <source>
        <dbReference type="ARBA" id="ARBA00023142"/>
    </source>
</evidence>
<comment type="subcellular location">
    <subcellularLocation>
        <location evidence="10">Host cytoplasm</location>
    </subcellularLocation>
    <text evidence="10">The endolysin is cytoplasmic, but can reach the periplasmic space with the help of the holins which disrupt the host cell membrane.</text>
</comment>
<dbReference type="InterPro" id="IPR036779">
    <property type="entry name" value="LysM_dom_sf"/>
</dbReference>
<keyword evidence="5 10" id="KW-0378">Hydrolase</keyword>
<dbReference type="CDD" id="cd00737">
    <property type="entry name" value="lyz_endolysin_autolysin"/>
    <property type="match status" value="1"/>
</dbReference>
<evidence type="ECO:0000256" key="6">
    <source>
        <dbReference type="ARBA" id="ARBA00022852"/>
    </source>
</evidence>
<sequence length="266" mass="29523">MNISQAGINLIKSFEGLRTKAYKAVPTEKYYTIGYGHYGADVRSNQVISEKQAEEMLRDDVQVFVNGVNAALKVKVNQNQFDALVSFAYNVGLGAFRSSSLLEYLNDGKFTLAANEFPRWNKSGGKVYNGLVKRRAQEKELFLTPVTQNVSRETSKSKSNTKTTYTVKKGDVLSEIAKKNKTSVEKLLLLNPSIKDPNKIYVGQKIVLSGSTSAGSKSTLKYKIKKGDTLSDLAVKHKTTVSKLMKLNPSIKNPNQIYVGQNIRLK</sequence>
<name>A0A976N061_9CAUD</name>
<proteinExistence type="inferred from homology"/>
<dbReference type="SUPFAM" id="SSF54106">
    <property type="entry name" value="LysM domain"/>
    <property type="match status" value="2"/>
</dbReference>
<dbReference type="GO" id="GO:0009253">
    <property type="term" value="P:peptidoglycan catabolic process"/>
    <property type="evidence" value="ECO:0007669"/>
    <property type="project" value="UniProtKB-UniRule"/>
</dbReference>
<evidence type="ECO:0000256" key="10">
    <source>
        <dbReference type="HAMAP-Rule" id="MF_04110"/>
    </source>
</evidence>
<evidence type="ECO:0000256" key="9">
    <source>
        <dbReference type="ARBA" id="ARBA00023295"/>
    </source>
</evidence>
<protein>
    <recommendedName>
        <fullName evidence="10">Endolysin</fullName>
        <ecNumber evidence="10">3.2.1.17</ecNumber>
    </recommendedName>
    <alternativeName>
        <fullName evidence="10">Lysis protein</fullName>
    </alternativeName>
    <alternativeName>
        <fullName evidence="10">Lysozyme</fullName>
    </alternativeName>
    <alternativeName>
        <fullName evidence="10">Muramidase</fullName>
    </alternativeName>
</protein>
<keyword evidence="7 10" id="KW-0578">Host cell lysis by virus</keyword>
<evidence type="ECO:0000256" key="2">
    <source>
        <dbReference type="ARBA" id="ARBA00022529"/>
    </source>
</evidence>
<dbReference type="Pfam" id="PF00959">
    <property type="entry name" value="Phage_lysozyme"/>
    <property type="match status" value="1"/>
</dbReference>
<dbReference type="InterPro" id="IPR002196">
    <property type="entry name" value="Glyco_hydro_24"/>
</dbReference>
<dbReference type="InterPro" id="IPR051018">
    <property type="entry name" value="Bacteriophage_GH24"/>
</dbReference>
<dbReference type="InterPro" id="IPR018392">
    <property type="entry name" value="LysM"/>
</dbReference>
<organism evidence="13 14">
    <name type="scientific">Bacillus phage Chedec 11</name>
    <dbReference type="NCBI Taxonomy" id="2932672"/>
    <lineage>
        <taxon>Viruses</taxon>
        <taxon>Duplodnaviria</taxon>
        <taxon>Heunggongvirae</taxon>
        <taxon>Uroviricota</taxon>
        <taxon>Caudoviricetes</taxon>
        <taxon>Salasmaviridae</taxon>
        <taxon>Picovirinae</taxon>
        <taxon>Bahkauvirus</taxon>
        <taxon>Bahkauvirus chedec</taxon>
    </lineage>
</organism>
<dbReference type="InterPro" id="IPR034690">
    <property type="entry name" value="Endolysin_T4_type"/>
</dbReference>
<keyword evidence="14" id="KW-1185">Reference proteome</keyword>
<comment type="function">
    <text evidence="10">Endolysin with lysozyme activity that degrades host peptidoglycans and participates with the holin and spanin proteins in the sequential events which lead to the programmed host cell lysis releasing the mature viral particles. Once the holin has permeabilized the host cell membrane, the endolysin can reach the periplasm and break down the peptidoglycan layer.</text>
</comment>
<dbReference type="SMART" id="SM00257">
    <property type="entry name" value="LysM"/>
    <property type="match status" value="2"/>
</dbReference>
<evidence type="ECO:0000313" key="13">
    <source>
        <dbReference type="EMBL" id="UOX39795.1"/>
    </source>
</evidence>
<evidence type="ECO:0000256" key="8">
    <source>
        <dbReference type="ARBA" id="ARBA00023200"/>
    </source>
</evidence>
<dbReference type="SUPFAM" id="SSF53955">
    <property type="entry name" value="Lysozyme-like"/>
    <property type="match status" value="1"/>
</dbReference>
<dbReference type="PANTHER" id="PTHR38107">
    <property type="match status" value="1"/>
</dbReference>
<dbReference type="EMBL" id="ON042750">
    <property type="protein sequence ID" value="UOX39795.1"/>
    <property type="molecule type" value="Genomic_DNA"/>
</dbReference>
<evidence type="ECO:0000256" key="1">
    <source>
        <dbReference type="ARBA" id="ARBA00000632"/>
    </source>
</evidence>
<evidence type="ECO:0000259" key="12">
    <source>
        <dbReference type="PROSITE" id="PS51782"/>
    </source>
</evidence>
<dbReference type="GO" id="GO:0030430">
    <property type="term" value="C:host cell cytoplasm"/>
    <property type="evidence" value="ECO:0007669"/>
    <property type="project" value="UniProtKB-SubCell"/>
</dbReference>
<dbReference type="PANTHER" id="PTHR38107:SF3">
    <property type="entry name" value="LYSOZYME RRRD-RELATED"/>
    <property type="match status" value="1"/>
</dbReference>
<feature type="active site" description="Proton donor/acceptor" evidence="10">
    <location>
        <position position="15"/>
    </location>
</feature>
<evidence type="ECO:0000256" key="3">
    <source>
        <dbReference type="ARBA" id="ARBA00022612"/>
    </source>
</evidence>
<dbReference type="Proteomes" id="UP001063213">
    <property type="component" value="Segment"/>
</dbReference>
<dbReference type="EC" id="3.2.1.17" evidence="10"/>
<keyword evidence="9 10" id="KW-0326">Glycosidase</keyword>
<dbReference type="CDD" id="cd00118">
    <property type="entry name" value="LysM"/>
    <property type="match status" value="2"/>
</dbReference>
<keyword evidence="8 10" id="KW-1035">Host cytoplasm</keyword>
<dbReference type="InterPro" id="IPR033907">
    <property type="entry name" value="Endolysin_autolysin"/>
</dbReference>
<keyword evidence="2 10" id="KW-0929">Antimicrobial</keyword>
<comment type="caution">
    <text evidence="10">Lacks the conserved Asp active site.</text>
</comment>
<feature type="domain" description="LysM" evidence="12">
    <location>
        <begin position="163"/>
        <end position="208"/>
    </location>
</feature>
<dbReference type="GO" id="GO:0044659">
    <property type="term" value="P:viral release from host cell by cytolysis"/>
    <property type="evidence" value="ECO:0007669"/>
    <property type="project" value="UniProtKB-UniRule"/>
</dbReference>
<keyword evidence="3 10" id="KW-1188">Viral release from host cell</keyword>
<comment type="caution">
    <text evidence="10">Lacks conserved residue(s) required for the propagation of feature annotation.</text>
</comment>
<dbReference type="GO" id="GO:0016998">
    <property type="term" value="P:cell wall macromolecule catabolic process"/>
    <property type="evidence" value="ECO:0007669"/>
    <property type="project" value="InterPro"/>
</dbReference>